<proteinExistence type="predicted"/>
<dbReference type="Proteomes" id="UP001221898">
    <property type="component" value="Unassembled WGS sequence"/>
</dbReference>
<evidence type="ECO:0000313" key="2">
    <source>
        <dbReference type="Proteomes" id="UP001221898"/>
    </source>
</evidence>
<reference evidence="1" key="1">
    <citation type="journal article" date="2023" name="Science">
        <title>Genome structures resolve the early diversification of teleost fishes.</title>
        <authorList>
            <person name="Parey E."/>
            <person name="Louis A."/>
            <person name="Montfort J."/>
            <person name="Bouchez O."/>
            <person name="Roques C."/>
            <person name="Iampietro C."/>
            <person name="Lluch J."/>
            <person name="Castinel A."/>
            <person name="Donnadieu C."/>
            <person name="Desvignes T."/>
            <person name="Floi Bucao C."/>
            <person name="Jouanno E."/>
            <person name="Wen M."/>
            <person name="Mejri S."/>
            <person name="Dirks R."/>
            <person name="Jansen H."/>
            <person name="Henkel C."/>
            <person name="Chen W.J."/>
            <person name="Zahm M."/>
            <person name="Cabau C."/>
            <person name="Klopp C."/>
            <person name="Thompson A.W."/>
            <person name="Robinson-Rechavi M."/>
            <person name="Braasch I."/>
            <person name="Lecointre G."/>
            <person name="Bobe J."/>
            <person name="Postlethwait J.H."/>
            <person name="Berthelot C."/>
            <person name="Roest Crollius H."/>
            <person name="Guiguen Y."/>
        </authorList>
    </citation>
    <scope>NUCLEOTIDE SEQUENCE</scope>
    <source>
        <strain evidence="1">NC1722</strain>
    </source>
</reference>
<gene>
    <name evidence="1" type="ORF">AAFF_G00237590</name>
</gene>
<dbReference type="AlphaFoldDB" id="A0AAD7W3R7"/>
<comment type="caution">
    <text evidence="1">The sequence shown here is derived from an EMBL/GenBank/DDBJ whole genome shotgun (WGS) entry which is preliminary data.</text>
</comment>
<keyword evidence="2" id="KW-1185">Reference proteome</keyword>
<organism evidence="1 2">
    <name type="scientific">Aldrovandia affinis</name>
    <dbReference type="NCBI Taxonomy" id="143900"/>
    <lineage>
        <taxon>Eukaryota</taxon>
        <taxon>Metazoa</taxon>
        <taxon>Chordata</taxon>
        <taxon>Craniata</taxon>
        <taxon>Vertebrata</taxon>
        <taxon>Euteleostomi</taxon>
        <taxon>Actinopterygii</taxon>
        <taxon>Neopterygii</taxon>
        <taxon>Teleostei</taxon>
        <taxon>Notacanthiformes</taxon>
        <taxon>Halosauridae</taxon>
        <taxon>Aldrovandia</taxon>
    </lineage>
</organism>
<name>A0AAD7W3R7_9TELE</name>
<protein>
    <submittedName>
        <fullName evidence="1">Uncharacterized protein</fullName>
    </submittedName>
</protein>
<evidence type="ECO:0000313" key="1">
    <source>
        <dbReference type="EMBL" id="KAJ8378635.1"/>
    </source>
</evidence>
<accession>A0AAD7W3R7</accession>
<dbReference type="EMBL" id="JAINUG010000315">
    <property type="protein sequence ID" value="KAJ8378635.1"/>
    <property type="molecule type" value="Genomic_DNA"/>
</dbReference>
<sequence length="83" mass="9089">MLRYLLKTLLQMNLFADSMGGDNGTELLYNLTANVTSLNAPLLDLANITSFNAKAGIALFSGPAETLRHLRAVMSQFEIAPRF</sequence>